<evidence type="ECO:0000256" key="3">
    <source>
        <dbReference type="ARBA" id="ARBA00022833"/>
    </source>
</evidence>
<evidence type="ECO:0000256" key="4">
    <source>
        <dbReference type="PROSITE-ProRule" id="PRU00134"/>
    </source>
</evidence>
<dbReference type="OrthoDB" id="341421at2759"/>
<evidence type="ECO:0000259" key="5">
    <source>
        <dbReference type="PROSITE" id="PS50865"/>
    </source>
</evidence>
<protein>
    <recommendedName>
        <fullName evidence="5">MYND-type domain-containing protein</fullName>
    </recommendedName>
</protein>
<dbReference type="InterPro" id="IPR024119">
    <property type="entry name" value="TF_DEAF-1"/>
</dbReference>
<dbReference type="PROSITE" id="PS01360">
    <property type="entry name" value="ZF_MYND_1"/>
    <property type="match status" value="1"/>
</dbReference>
<reference evidence="6 7" key="1">
    <citation type="submission" date="2014-06" db="EMBL/GenBank/DDBJ databases">
        <authorList>
            <consortium name="DOE Joint Genome Institute"/>
            <person name="Kuo A."/>
            <person name="Kohler A."/>
            <person name="Nagy L.G."/>
            <person name="Floudas D."/>
            <person name="Copeland A."/>
            <person name="Barry K.W."/>
            <person name="Cichocki N."/>
            <person name="Veneault-Fourrey C."/>
            <person name="LaButti K."/>
            <person name="Lindquist E.A."/>
            <person name="Lipzen A."/>
            <person name="Lundell T."/>
            <person name="Morin E."/>
            <person name="Murat C."/>
            <person name="Sun H."/>
            <person name="Tunlid A."/>
            <person name="Henrissat B."/>
            <person name="Grigoriev I.V."/>
            <person name="Hibbett D.S."/>
            <person name="Martin F."/>
            <person name="Nordberg H.P."/>
            <person name="Cantor M.N."/>
            <person name="Hua S.X."/>
        </authorList>
    </citation>
    <scope>NUCLEOTIDE SEQUENCE [LARGE SCALE GENOMIC DNA]</scope>
    <source>
        <strain evidence="6 7">ATCC 200175</strain>
    </source>
</reference>
<evidence type="ECO:0000313" key="6">
    <source>
        <dbReference type="EMBL" id="KIJ11224.1"/>
    </source>
</evidence>
<dbReference type="EMBL" id="KN819384">
    <property type="protein sequence ID" value="KIJ11224.1"/>
    <property type="molecule type" value="Genomic_DNA"/>
</dbReference>
<dbReference type="PANTHER" id="PTHR10237:SF14">
    <property type="entry name" value="MYND-TYPE DOMAIN-CONTAINING PROTEIN"/>
    <property type="match status" value="1"/>
</dbReference>
<dbReference type="AlphaFoldDB" id="A0A0C9SSH5"/>
<name>A0A0C9SSH5_PAXIN</name>
<dbReference type="InterPro" id="IPR002893">
    <property type="entry name" value="Znf_MYND"/>
</dbReference>
<reference evidence="7" key="2">
    <citation type="submission" date="2015-01" db="EMBL/GenBank/DDBJ databases">
        <title>Evolutionary Origins and Diversification of the Mycorrhizal Mutualists.</title>
        <authorList>
            <consortium name="DOE Joint Genome Institute"/>
            <consortium name="Mycorrhizal Genomics Consortium"/>
            <person name="Kohler A."/>
            <person name="Kuo A."/>
            <person name="Nagy L.G."/>
            <person name="Floudas D."/>
            <person name="Copeland A."/>
            <person name="Barry K.W."/>
            <person name="Cichocki N."/>
            <person name="Veneault-Fourrey C."/>
            <person name="LaButti K."/>
            <person name="Lindquist E.A."/>
            <person name="Lipzen A."/>
            <person name="Lundell T."/>
            <person name="Morin E."/>
            <person name="Murat C."/>
            <person name="Riley R."/>
            <person name="Ohm R."/>
            <person name="Sun H."/>
            <person name="Tunlid A."/>
            <person name="Henrissat B."/>
            <person name="Grigoriev I.V."/>
            <person name="Hibbett D.S."/>
            <person name="Martin F."/>
        </authorList>
    </citation>
    <scope>NUCLEOTIDE SEQUENCE [LARGE SCALE GENOMIC DNA]</scope>
    <source>
        <strain evidence="7">ATCC 200175</strain>
    </source>
</reference>
<dbReference type="PROSITE" id="PS50865">
    <property type="entry name" value="ZF_MYND_2"/>
    <property type="match status" value="1"/>
</dbReference>
<accession>A0A0C9SSH5</accession>
<keyword evidence="3" id="KW-0862">Zinc</keyword>
<sequence length="329" mass="37613">MASITDSTELSEFHLIRTSHPTSQETFRRLATPKEVIKANKSTSRVACTTCVTVLNKVLTCQRCKSVWYCSRQCQKKDWPRHKPTCTPVERSSGILKLVDNVMANDLLYSMIALCSVIDLDLRNDKRRVGFDIPFMAHVDVSMEPSDVFDFVRLFLTEDPVDPKLEGMIQINRFLSYIPGHSGPPLPPERMEMWKQARAQITADGFPDRLVGFVEFVYNITDDHSLLTTFRISPDILNTSLKEPFFFMSGNTGERVEKPVNVETCMELMNAHIRADKQNQLQLRAEMTEADIVVIKGAADERNNKDAFRLLREKVAREGLYANLPKPYY</sequence>
<dbReference type="InterPro" id="IPR058518">
    <property type="entry name" value="DUF8205"/>
</dbReference>
<gene>
    <name evidence="6" type="ORF">PAXINDRAFT_171837</name>
</gene>
<keyword evidence="1" id="KW-0479">Metal-binding</keyword>
<feature type="domain" description="MYND-type" evidence="5">
    <location>
        <begin position="48"/>
        <end position="86"/>
    </location>
</feature>
<dbReference type="Pfam" id="PF26632">
    <property type="entry name" value="DUF8205"/>
    <property type="match status" value="1"/>
</dbReference>
<dbReference type="GO" id="GO:0005634">
    <property type="term" value="C:nucleus"/>
    <property type="evidence" value="ECO:0007669"/>
    <property type="project" value="TreeGrafter"/>
</dbReference>
<keyword evidence="7" id="KW-1185">Reference proteome</keyword>
<dbReference type="GO" id="GO:0008270">
    <property type="term" value="F:zinc ion binding"/>
    <property type="evidence" value="ECO:0007669"/>
    <property type="project" value="UniProtKB-KW"/>
</dbReference>
<dbReference type="SUPFAM" id="SSF144232">
    <property type="entry name" value="HIT/MYND zinc finger-like"/>
    <property type="match status" value="1"/>
</dbReference>
<keyword evidence="2 4" id="KW-0863">Zinc-finger</keyword>
<evidence type="ECO:0000256" key="2">
    <source>
        <dbReference type="ARBA" id="ARBA00022771"/>
    </source>
</evidence>
<dbReference type="Proteomes" id="UP000053647">
    <property type="component" value="Unassembled WGS sequence"/>
</dbReference>
<organism evidence="6 7">
    <name type="scientific">Paxillus involutus ATCC 200175</name>
    <dbReference type="NCBI Taxonomy" id="664439"/>
    <lineage>
        <taxon>Eukaryota</taxon>
        <taxon>Fungi</taxon>
        <taxon>Dikarya</taxon>
        <taxon>Basidiomycota</taxon>
        <taxon>Agaricomycotina</taxon>
        <taxon>Agaricomycetes</taxon>
        <taxon>Agaricomycetidae</taxon>
        <taxon>Boletales</taxon>
        <taxon>Paxilineae</taxon>
        <taxon>Paxillaceae</taxon>
        <taxon>Paxillus</taxon>
    </lineage>
</organism>
<dbReference type="GO" id="GO:0000981">
    <property type="term" value="F:DNA-binding transcription factor activity, RNA polymerase II-specific"/>
    <property type="evidence" value="ECO:0007669"/>
    <property type="project" value="TreeGrafter"/>
</dbReference>
<dbReference type="Pfam" id="PF01753">
    <property type="entry name" value="zf-MYND"/>
    <property type="match status" value="1"/>
</dbReference>
<evidence type="ECO:0000313" key="7">
    <source>
        <dbReference type="Proteomes" id="UP000053647"/>
    </source>
</evidence>
<proteinExistence type="predicted"/>
<dbReference type="PANTHER" id="PTHR10237">
    <property type="entry name" value="DEFORMED EPIDERMAL AUTOREGULATORY FACTOR 1 HOMOLOG SUPPRESSIN"/>
    <property type="match status" value="1"/>
</dbReference>
<dbReference type="Gene3D" id="6.10.140.2220">
    <property type="match status" value="1"/>
</dbReference>
<evidence type="ECO:0000256" key="1">
    <source>
        <dbReference type="ARBA" id="ARBA00022723"/>
    </source>
</evidence>
<dbReference type="HOGENOM" id="CLU_060143_1_0_1"/>